<evidence type="ECO:0000256" key="1">
    <source>
        <dbReference type="SAM" id="MobiDB-lite"/>
    </source>
</evidence>
<dbReference type="Proteomes" id="UP000266723">
    <property type="component" value="Unassembled WGS sequence"/>
</dbReference>
<feature type="compositionally biased region" description="Low complexity" evidence="1">
    <location>
        <begin position="124"/>
        <end position="136"/>
    </location>
</feature>
<dbReference type="EMBL" id="QGKV02000832">
    <property type="protein sequence ID" value="KAF3548004.1"/>
    <property type="molecule type" value="Genomic_DNA"/>
</dbReference>
<accession>A0ABQ7C7K0</accession>
<protein>
    <submittedName>
        <fullName evidence="2">Uncharacterized protein</fullName>
    </submittedName>
</protein>
<name>A0ABQ7C7K0_BRACR</name>
<proteinExistence type="predicted"/>
<feature type="compositionally biased region" description="Basic and acidic residues" evidence="1">
    <location>
        <begin position="85"/>
        <end position="118"/>
    </location>
</feature>
<feature type="region of interest" description="Disordered" evidence="1">
    <location>
        <begin position="85"/>
        <end position="140"/>
    </location>
</feature>
<comment type="caution">
    <text evidence="2">The sequence shown here is derived from an EMBL/GenBank/DDBJ whole genome shotgun (WGS) entry which is preliminary data.</text>
</comment>
<keyword evidence="3" id="KW-1185">Reference proteome</keyword>
<reference evidence="2 3" key="1">
    <citation type="journal article" date="2020" name="BMC Genomics">
        <title>Intraspecific diversification of the crop wild relative Brassica cretica Lam. using demographic model selection.</title>
        <authorList>
            <person name="Kioukis A."/>
            <person name="Michalopoulou V.A."/>
            <person name="Briers L."/>
            <person name="Pirintsos S."/>
            <person name="Studholme D.J."/>
            <person name="Pavlidis P."/>
            <person name="Sarris P.F."/>
        </authorList>
    </citation>
    <scope>NUCLEOTIDE SEQUENCE [LARGE SCALE GENOMIC DNA]</scope>
    <source>
        <strain evidence="3">cv. PFS-1207/04</strain>
    </source>
</reference>
<gene>
    <name evidence="2" type="ORF">DY000_02008372</name>
</gene>
<evidence type="ECO:0000313" key="2">
    <source>
        <dbReference type="EMBL" id="KAF3548004.1"/>
    </source>
</evidence>
<evidence type="ECO:0000313" key="3">
    <source>
        <dbReference type="Proteomes" id="UP000266723"/>
    </source>
</evidence>
<sequence>MGTGTELNVYMKLSELMGSVIWRLPGAVTEQLLERYWIGKPSKAVGREQLQAGLSAERLGWWRNRPSVSFKWDFADQREGHGFLDRKIDKKTQERTKGKELRERQTDPNRDIRPDGRFKPPLVDASASCSDATSSDPYTNGSRLGYQEMVPKSDGLIVQILPDGRRVLTRQELFEAVNRCIVLERDTGGMDSDRVSAFCTGYGIEPSVDGSIMTGPRLVLDGGMVLLTGYGAVEPNQAVSLCLLGSRGDGWLSDKGTRGFTFQFHRFEVNPMVRSEVMPVLLRSGQSVSRERAVDRTNGLSIDSAPLPSVDGDARI</sequence>
<organism evidence="2 3">
    <name type="scientific">Brassica cretica</name>
    <name type="common">Mustard</name>
    <dbReference type="NCBI Taxonomy" id="69181"/>
    <lineage>
        <taxon>Eukaryota</taxon>
        <taxon>Viridiplantae</taxon>
        <taxon>Streptophyta</taxon>
        <taxon>Embryophyta</taxon>
        <taxon>Tracheophyta</taxon>
        <taxon>Spermatophyta</taxon>
        <taxon>Magnoliopsida</taxon>
        <taxon>eudicotyledons</taxon>
        <taxon>Gunneridae</taxon>
        <taxon>Pentapetalae</taxon>
        <taxon>rosids</taxon>
        <taxon>malvids</taxon>
        <taxon>Brassicales</taxon>
        <taxon>Brassicaceae</taxon>
        <taxon>Brassiceae</taxon>
        <taxon>Brassica</taxon>
    </lineage>
</organism>